<dbReference type="EMBL" id="QWVT01000029">
    <property type="protein sequence ID" value="RID83263.1"/>
    <property type="molecule type" value="Genomic_DNA"/>
</dbReference>
<keyword evidence="3" id="KW-1185">Reference proteome</keyword>
<proteinExistence type="predicted"/>
<dbReference type="Pfam" id="PF13276">
    <property type="entry name" value="HTH_21"/>
    <property type="match status" value="1"/>
</dbReference>
<dbReference type="PANTHER" id="PTHR46889:SF4">
    <property type="entry name" value="TRANSPOSASE INSO FOR INSERTION SEQUENCE ELEMENT IS911B-RELATED"/>
    <property type="match status" value="1"/>
</dbReference>
<evidence type="ECO:0000313" key="3">
    <source>
        <dbReference type="Proteomes" id="UP000265816"/>
    </source>
</evidence>
<dbReference type="InterPro" id="IPR025948">
    <property type="entry name" value="HTH-like_dom"/>
</dbReference>
<sequence length="94" mass="10887">MCQVLGVSKSGYYDWLKREESPRKQSRKALIREIKKIYFESKKRYGSIKITRKLHGQGIKVSERHLQRIMTSEGITGPQANGFAFPRFPLQCAV</sequence>
<gene>
    <name evidence="2" type="ORF">D1970_17280</name>
</gene>
<evidence type="ECO:0000313" key="2">
    <source>
        <dbReference type="EMBL" id="RID83263.1"/>
    </source>
</evidence>
<accession>A0A398B6F1</accession>
<organism evidence="2 3">
    <name type="scientific">Mesobacillus zeae</name>
    <dbReference type="NCBI Taxonomy" id="1917180"/>
    <lineage>
        <taxon>Bacteria</taxon>
        <taxon>Bacillati</taxon>
        <taxon>Bacillota</taxon>
        <taxon>Bacilli</taxon>
        <taxon>Bacillales</taxon>
        <taxon>Bacillaceae</taxon>
        <taxon>Mesobacillus</taxon>
    </lineage>
</organism>
<dbReference type="PANTHER" id="PTHR46889">
    <property type="entry name" value="TRANSPOSASE INSF FOR INSERTION SEQUENCE IS3B-RELATED"/>
    <property type="match status" value="1"/>
</dbReference>
<reference evidence="2 3" key="1">
    <citation type="submission" date="2018-08" db="EMBL/GenBank/DDBJ databases">
        <title>Bacillus jemisoniae sp. nov., Bacillus chryseoplanitiae sp. nov., Bacillus resnikiae sp. nov., and Bacillus frankliniae sp. nov., isolated from Viking spacecraft and associated surfaces.</title>
        <authorList>
            <person name="Seuylemezian A."/>
            <person name="Vaishampayan P."/>
        </authorList>
    </citation>
    <scope>NUCLEOTIDE SEQUENCE [LARGE SCALE GENOMIC DNA]</scope>
    <source>
        <strain evidence="2 3">JJ-247</strain>
    </source>
</reference>
<comment type="caution">
    <text evidence="2">The sequence shown here is derived from an EMBL/GenBank/DDBJ whole genome shotgun (WGS) entry which is preliminary data.</text>
</comment>
<evidence type="ECO:0000259" key="1">
    <source>
        <dbReference type="Pfam" id="PF13276"/>
    </source>
</evidence>
<dbReference type="Proteomes" id="UP000265816">
    <property type="component" value="Unassembled WGS sequence"/>
</dbReference>
<name>A0A398B6F1_9BACI</name>
<dbReference type="RefSeq" id="WP_119114108.1">
    <property type="nucleotide sequence ID" value="NZ_CBCSEO010000003.1"/>
</dbReference>
<feature type="domain" description="HTH-like" evidence="1">
    <location>
        <begin position="27"/>
        <end position="79"/>
    </location>
</feature>
<dbReference type="InterPro" id="IPR050900">
    <property type="entry name" value="Transposase_IS3/IS150/IS904"/>
</dbReference>
<dbReference type="AlphaFoldDB" id="A0A398B6F1"/>
<protein>
    <recommendedName>
        <fullName evidence="1">HTH-like domain-containing protein</fullName>
    </recommendedName>
</protein>